<protein>
    <submittedName>
        <fullName evidence="2">L-threonine-O-3-phosphate decarboxylase</fullName>
    </submittedName>
</protein>
<evidence type="ECO:0000256" key="1">
    <source>
        <dbReference type="SAM" id="MobiDB-lite"/>
    </source>
</evidence>
<feature type="region of interest" description="Disordered" evidence="1">
    <location>
        <begin position="1"/>
        <end position="35"/>
    </location>
</feature>
<keyword evidence="3" id="KW-1185">Reference proteome</keyword>
<accession>A0A2Z6ETZ1</accession>
<feature type="compositionally biased region" description="Low complexity" evidence="1">
    <location>
        <begin position="19"/>
        <end position="35"/>
    </location>
</feature>
<sequence>MFTNPIRSRSFPPSAKEANSFQNQSINQSSSSSSILDRIKNLRGLNKKKKDEDEASPERKAFADSVFELGERMQFELLCKIGAEDGDSDLIEKGLEALKNRDKNKVSKDPERFEILSTLIRENSDPEFADAWLKMLRSEDVDEVSQETKDRADNIVKMVNQAQKVSLIKMSIDNDDIEFIKQIFGLDEANEEMRELFFKNNYFLPYASNNQATTSKAMFETLLGFCSQTDKLRTQDNKIPLDLATNL</sequence>
<name>A0A2Z6ETZ1_9BURK</name>
<dbReference type="KEGG" id="mcys:MCB1EB_0748"/>
<organism evidence="2 3">
    <name type="scientific">Mycoavidus cysteinexigens</name>
    <dbReference type="NCBI Taxonomy" id="1553431"/>
    <lineage>
        <taxon>Bacteria</taxon>
        <taxon>Pseudomonadati</taxon>
        <taxon>Pseudomonadota</taxon>
        <taxon>Betaproteobacteria</taxon>
        <taxon>Burkholderiales</taxon>
        <taxon>Burkholderiaceae</taxon>
        <taxon>Mycoavidus</taxon>
    </lineage>
</organism>
<evidence type="ECO:0000313" key="3">
    <source>
        <dbReference type="Proteomes" id="UP000282597"/>
    </source>
</evidence>
<dbReference type="Proteomes" id="UP000282597">
    <property type="component" value="Chromosome"/>
</dbReference>
<gene>
    <name evidence="2" type="ORF">MCB1EB_0748</name>
</gene>
<dbReference type="AlphaFoldDB" id="A0A2Z6ETZ1"/>
<reference evidence="2 3" key="1">
    <citation type="journal article" date="2018" name="Microbes Environ.">
        <title>Comparative Genomic Insights into Endofungal Lifestyles of Two Bacterial Endosymbionts, Mycoavidus cysteinexigens and Burkholderia rhizoxinica.</title>
        <authorList>
            <person name="Sharmin D."/>
            <person name="Guo Y."/>
            <person name="Nishizawa T."/>
            <person name="Ohshima S."/>
            <person name="Sato Y."/>
            <person name="Takashima Y."/>
            <person name="Narisawa K."/>
            <person name="Ohta H."/>
        </authorList>
    </citation>
    <scope>NUCLEOTIDE SEQUENCE [LARGE SCALE GENOMIC DNA]</scope>
    <source>
        <strain evidence="2 3">B1-EB</strain>
    </source>
</reference>
<dbReference type="EMBL" id="AP018150">
    <property type="protein sequence ID" value="BBE08909.1"/>
    <property type="molecule type" value="Genomic_DNA"/>
</dbReference>
<evidence type="ECO:0000313" key="2">
    <source>
        <dbReference type="EMBL" id="BBE08909.1"/>
    </source>
</evidence>
<proteinExistence type="predicted"/>
<dbReference type="RefSeq" id="WP_045362854.1">
    <property type="nucleotide sequence ID" value="NZ_AP018150.1"/>
</dbReference>